<keyword evidence="4" id="KW-1185">Reference proteome</keyword>
<dbReference type="PROSITE" id="PS51318">
    <property type="entry name" value="TAT"/>
    <property type="match status" value="1"/>
</dbReference>
<dbReference type="Proteomes" id="UP000029095">
    <property type="component" value="Unassembled WGS sequence"/>
</dbReference>
<dbReference type="PANTHER" id="PTHR37017">
    <property type="entry name" value="AB HYDROLASE-1 DOMAIN-CONTAINING PROTEIN-RELATED"/>
    <property type="match status" value="1"/>
</dbReference>
<comment type="caution">
    <text evidence="3">The sequence shown here is derived from an EMBL/GenBank/DDBJ whole genome shotgun (WGS) entry which is preliminary data.</text>
</comment>
<dbReference type="GO" id="GO:0016787">
    <property type="term" value="F:hydrolase activity"/>
    <property type="evidence" value="ECO:0007669"/>
    <property type="project" value="UniProtKB-KW"/>
</dbReference>
<feature type="signal peptide" evidence="1">
    <location>
        <begin position="1"/>
        <end position="34"/>
    </location>
</feature>
<dbReference type="InterPro" id="IPR029058">
    <property type="entry name" value="AB_hydrolase_fold"/>
</dbReference>
<dbReference type="RefSeq" id="WP_043373249.1">
    <property type="nucleotide sequence ID" value="NZ_KN039946.1"/>
</dbReference>
<evidence type="ECO:0000256" key="1">
    <source>
        <dbReference type="SAM" id="SignalP"/>
    </source>
</evidence>
<proteinExistence type="predicted"/>
<feature type="domain" description="AB hydrolase-1" evidence="2">
    <location>
        <begin position="59"/>
        <end position="279"/>
    </location>
</feature>
<evidence type="ECO:0000313" key="3">
    <source>
        <dbReference type="EMBL" id="KFG75663.1"/>
    </source>
</evidence>
<sequence length="291" mass="30087">MSRRHTQPVGRTRRAVLAVAGAAALAAAAVPALASSPSDDGKTVAAAAAASHSAPKPTVLLVHGAWADSSSWSPVIDRLQAQGYPVQAIANPLRGLASDAAYVKSRIEGIGGPVVLVGHSYGGAVIGEAAAEEPNVKALVYVAAFTPDKGESLGALVAKNPGSHATPDALNPVPFDMGNGVSGVDLSIKPDKYRDVFATSLSARKANSLASVQRPISAAALEETATNAAWRDIPSWYLVTRQDHALPPATQRFMAKRAHAHTIEVNSPHAVMLTRPDTVTGLIRQAATATR</sequence>
<organism evidence="3 4">
    <name type="scientific">Streptomyces mutabilis</name>
    <dbReference type="NCBI Taxonomy" id="67332"/>
    <lineage>
        <taxon>Bacteria</taxon>
        <taxon>Bacillati</taxon>
        <taxon>Actinomycetota</taxon>
        <taxon>Actinomycetes</taxon>
        <taxon>Kitasatosporales</taxon>
        <taxon>Streptomycetaceae</taxon>
        <taxon>Streptomyces</taxon>
    </lineage>
</organism>
<dbReference type="HOGENOM" id="CLU_046066_2_0_11"/>
<dbReference type="EMBL" id="JNFQ01000001">
    <property type="protein sequence ID" value="KFG75663.1"/>
    <property type="molecule type" value="Genomic_DNA"/>
</dbReference>
<dbReference type="PANTHER" id="PTHR37017:SF11">
    <property type="entry name" value="ESTERASE_LIPASE_THIOESTERASE DOMAIN-CONTAINING PROTEIN"/>
    <property type="match status" value="1"/>
</dbReference>
<name>A0A086N3E5_9ACTN</name>
<accession>A0A086N3E5</accession>
<keyword evidence="3" id="KW-0378">Hydrolase</keyword>
<dbReference type="InterPro" id="IPR052897">
    <property type="entry name" value="Sec-Metab_Biosynth_Hydrolase"/>
</dbReference>
<dbReference type="InterPro" id="IPR000073">
    <property type="entry name" value="AB_hydrolase_1"/>
</dbReference>
<dbReference type="SUPFAM" id="SSF53474">
    <property type="entry name" value="alpha/beta-Hydrolases"/>
    <property type="match status" value="1"/>
</dbReference>
<protein>
    <submittedName>
        <fullName evidence="3">Alpha/beta hydrolase</fullName>
    </submittedName>
</protein>
<feature type="chain" id="PRO_5001811666" evidence="1">
    <location>
        <begin position="35"/>
        <end position="291"/>
    </location>
</feature>
<gene>
    <name evidence="3" type="ORF">FM21_05960</name>
</gene>
<evidence type="ECO:0000313" key="4">
    <source>
        <dbReference type="Proteomes" id="UP000029095"/>
    </source>
</evidence>
<dbReference type="AlphaFoldDB" id="A0A086N3E5"/>
<dbReference type="Gene3D" id="3.40.50.1820">
    <property type="entry name" value="alpha/beta hydrolase"/>
    <property type="match status" value="1"/>
</dbReference>
<keyword evidence="1" id="KW-0732">Signal</keyword>
<dbReference type="InterPro" id="IPR006311">
    <property type="entry name" value="TAT_signal"/>
</dbReference>
<dbReference type="STRING" id="1915400.FM21_05960"/>
<dbReference type="Pfam" id="PF12697">
    <property type="entry name" value="Abhydrolase_6"/>
    <property type="match status" value="1"/>
</dbReference>
<evidence type="ECO:0000259" key="2">
    <source>
        <dbReference type="Pfam" id="PF12697"/>
    </source>
</evidence>
<reference evidence="3 4" key="1">
    <citation type="submission" date="2014-05" db="EMBL/GenBank/DDBJ databases">
        <title>Complete genome sequence of the Streptomyces mutabilis TRM45540.</title>
        <authorList>
            <person name="Luo X."/>
            <person name="Zhang L."/>
        </authorList>
    </citation>
    <scope>NUCLEOTIDE SEQUENCE [LARGE SCALE GENOMIC DNA]</scope>
    <source>
        <strain evidence="3 4">TRM45540</strain>
    </source>
</reference>